<accession>A0A482U8B5</accession>
<gene>
    <name evidence="1" type="ORF">EJA06_003675</name>
</gene>
<sequence length="62" mass="6909">MVEFPLGEKKRRHTARLEPESVDTVVLKSQLWKPSDPALSRSLRKLCQYAMAAPVAAAGMLE</sequence>
<name>A0A482U8B5_9PSED</name>
<proteinExistence type="predicted"/>
<comment type="caution">
    <text evidence="1">The sequence shown here is derived from an EMBL/GenBank/DDBJ whole genome shotgun (WGS) entry which is preliminary data.</text>
</comment>
<reference evidence="1 2" key="1">
    <citation type="submission" date="2019-01" db="EMBL/GenBank/DDBJ databases">
        <title>High-quality draft genome of. Pseudomonas songnenensis str. L103, a full-fledged denitrifier isolated from 100 meters deep aquifer in a heavily nitrogen fertilized agricultural area.</title>
        <authorList>
            <person name="Liu M."/>
            <person name="Liu B."/>
        </authorList>
    </citation>
    <scope>NUCLEOTIDE SEQUENCE [LARGE SCALE GENOMIC DNA]</scope>
    <source>
        <strain evidence="1 2">L103</strain>
    </source>
</reference>
<dbReference type="EMBL" id="RWYU02000001">
    <property type="protein sequence ID" value="RYJ64363.1"/>
    <property type="molecule type" value="Genomic_DNA"/>
</dbReference>
<organism evidence="1 2">
    <name type="scientific">Pseudomonas songnenensis</name>
    <dbReference type="NCBI Taxonomy" id="1176259"/>
    <lineage>
        <taxon>Bacteria</taxon>
        <taxon>Pseudomonadati</taxon>
        <taxon>Pseudomonadota</taxon>
        <taxon>Gammaproteobacteria</taxon>
        <taxon>Pseudomonadales</taxon>
        <taxon>Pseudomonadaceae</taxon>
        <taxon>Pseudomonas</taxon>
    </lineage>
</organism>
<dbReference type="Proteomes" id="UP000282800">
    <property type="component" value="Unassembled WGS sequence"/>
</dbReference>
<evidence type="ECO:0000313" key="1">
    <source>
        <dbReference type="EMBL" id="RYJ64363.1"/>
    </source>
</evidence>
<protein>
    <submittedName>
        <fullName evidence="1">Uncharacterized protein</fullName>
    </submittedName>
</protein>
<dbReference type="AlphaFoldDB" id="A0A482U8B5"/>
<evidence type="ECO:0000313" key="2">
    <source>
        <dbReference type="Proteomes" id="UP000282800"/>
    </source>
</evidence>
<dbReference type="RefSeq" id="WP_106157190.1">
    <property type="nucleotide sequence ID" value="NZ_RWYU02000001.1"/>
</dbReference>